<evidence type="ECO:0000313" key="4">
    <source>
        <dbReference type="Proteomes" id="UP001059546"/>
    </source>
</evidence>
<proteinExistence type="predicted"/>
<feature type="domain" description="Ubiquitin-like" evidence="2">
    <location>
        <begin position="7"/>
        <end position="80"/>
    </location>
</feature>
<feature type="transmembrane region" description="Helical" evidence="1">
    <location>
        <begin position="213"/>
        <end position="230"/>
    </location>
</feature>
<evidence type="ECO:0000313" key="3">
    <source>
        <dbReference type="EMBL" id="UTX42768.1"/>
    </source>
</evidence>
<organism evidence="3 4">
    <name type="scientific">Encephalitozoon hellem</name>
    <name type="common">Microsporidian parasite</name>
    <dbReference type="NCBI Taxonomy" id="27973"/>
    <lineage>
        <taxon>Eukaryota</taxon>
        <taxon>Fungi</taxon>
        <taxon>Fungi incertae sedis</taxon>
        <taxon>Microsporidia</taxon>
        <taxon>Unikaryonidae</taxon>
        <taxon>Encephalitozoon</taxon>
    </lineage>
</organism>
<gene>
    <name evidence="3" type="ORF">GPU96_03g04900</name>
</gene>
<keyword evidence="1" id="KW-0812">Transmembrane</keyword>
<keyword evidence="1" id="KW-0472">Membrane</keyword>
<evidence type="ECO:0000259" key="2">
    <source>
        <dbReference type="PROSITE" id="PS50053"/>
    </source>
</evidence>
<dbReference type="Proteomes" id="UP001059546">
    <property type="component" value="Chromosome III"/>
</dbReference>
<name>A0A9Q9CBF3_ENCHE</name>
<dbReference type="InterPro" id="IPR029071">
    <property type="entry name" value="Ubiquitin-like_domsf"/>
</dbReference>
<keyword evidence="1" id="KW-1133">Transmembrane helix</keyword>
<feature type="transmembrane region" description="Helical" evidence="1">
    <location>
        <begin position="168"/>
        <end position="192"/>
    </location>
</feature>
<dbReference type="InterPro" id="IPR000626">
    <property type="entry name" value="Ubiquitin-like_dom"/>
</dbReference>
<dbReference type="EMBL" id="CP075149">
    <property type="protein sequence ID" value="UTX42768.1"/>
    <property type="molecule type" value="Genomic_DNA"/>
</dbReference>
<reference evidence="3" key="1">
    <citation type="submission" date="2021-05" db="EMBL/GenBank/DDBJ databases">
        <title>Encephalitozoon hellem ATCC 50604 Complete Genome.</title>
        <authorList>
            <person name="Mascarenhas dos Santos A.C."/>
            <person name="Julian A.T."/>
            <person name="Pombert J.-F."/>
        </authorList>
    </citation>
    <scope>NUCLEOTIDE SEQUENCE</scope>
    <source>
        <strain evidence="3">ATCC 50604</strain>
    </source>
</reference>
<dbReference type="PROSITE" id="PS50053">
    <property type="entry name" value="UBIQUITIN_2"/>
    <property type="match status" value="1"/>
</dbReference>
<accession>A0A9Q9CBF3</accession>
<sequence>MEGGRMTIVTLRSRNGEYTYTKEFESDHTILHVKEYLKSQMEGYGMESIEKGIKIILNGKIVSDAVQLHTLGKESLHLVYDVPGHKENEISMGGERTSCEEIETNDISIKISVSVKETGAKIMANPEDLVMFNGEVYLVQERKKILTLKSVMNLLGGIKVCKEDLAKFMVFFLLLYTGNGGIVFVLGCVFALELFSRRLSLTHQNHFKSMDHFCRSFYMFFVSLFLIDHGRF</sequence>
<evidence type="ECO:0000256" key="1">
    <source>
        <dbReference type="SAM" id="Phobius"/>
    </source>
</evidence>
<protein>
    <recommendedName>
        <fullName evidence="2">Ubiquitin-like domain-containing protein</fullName>
    </recommendedName>
</protein>
<dbReference type="SUPFAM" id="SSF54236">
    <property type="entry name" value="Ubiquitin-like"/>
    <property type="match status" value="1"/>
</dbReference>
<dbReference type="Gene3D" id="3.10.20.90">
    <property type="entry name" value="Phosphatidylinositol 3-kinase Catalytic Subunit, Chain A, domain 1"/>
    <property type="match status" value="1"/>
</dbReference>
<dbReference type="AlphaFoldDB" id="A0A9Q9CBF3"/>